<dbReference type="InterPro" id="IPR032060">
    <property type="entry name" value="MGA_dom"/>
</dbReference>
<dbReference type="GeneID" id="121124017"/>
<dbReference type="KEGG" id="lsm:121124017"/>
<accession>A0A0K2V2F9</accession>
<evidence type="ECO:0000259" key="1">
    <source>
        <dbReference type="Pfam" id="PF16059"/>
    </source>
</evidence>
<name>A0A0K2V2F9_LEPSM</name>
<dbReference type="OrthoDB" id="6119313at2759"/>
<proteinExistence type="predicted"/>
<dbReference type="RefSeq" id="XP_040575046.1">
    <property type="nucleotide sequence ID" value="XM_040719112.2"/>
</dbReference>
<dbReference type="AlphaFoldDB" id="A0A0K2V2F9"/>
<dbReference type="EMBL" id="HACA01026790">
    <property type="protein sequence ID" value="CDW44151.1"/>
    <property type="molecule type" value="Transcribed_RNA"/>
</dbReference>
<evidence type="ECO:0000313" key="2">
    <source>
        <dbReference type="EMBL" id="CDW44151.1"/>
    </source>
</evidence>
<reference evidence="2" key="1">
    <citation type="submission" date="2014-05" db="EMBL/GenBank/DDBJ databases">
        <authorList>
            <person name="Chronopoulou M."/>
        </authorList>
    </citation>
    <scope>NUCLEOTIDE SEQUENCE</scope>
    <source>
        <tissue evidence="2">Whole organism</tissue>
    </source>
</reference>
<protein>
    <submittedName>
        <fullName evidence="2">MAX geneassociated proteinlike [Oryzias latipes]</fullName>
    </submittedName>
</protein>
<sequence length="297" mass="33879">MNSKEDEQRCLEERRIKAIISNNKDFYCAGKELGCSRSELVQFYYRLPKDSYKRIKNGLTRLRRRQTKEGEVSKRNDGIDEKDAEEQDVVFLYENNGVKCIKDFCALGCICSSLHRGPVSSRHCGNVSCMFGCTCGFSPEPSKRDNRPISAEDIPSSNSFFIMFDENLSHKRVPLGISRVLLRYIPKEGKLSLTRHVYLPPVNASQFWIFVSLDQEETYTSLHWKSFYIKTKSVIALVNECLKHNSGKRMFYHVPGFTKNFSIIAVPGLKNFVFAGPIKSSSPTITESGPKDIMIID</sequence>
<organism evidence="2">
    <name type="scientific">Lepeophtheirus salmonis</name>
    <name type="common">Salmon louse</name>
    <name type="synonym">Caligus salmonis</name>
    <dbReference type="NCBI Taxonomy" id="72036"/>
    <lineage>
        <taxon>Eukaryota</taxon>
        <taxon>Metazoa</taxon>
        <taxon>Ecdysozoa</taxon>
        <taxon>Arthropoda</taxon>
        <taxon>Crustacea</taxon>
        <taxon>Multicrustacea</taxon>
        <taxon>Hexanauplia</taxon>
        <taxon>Copepoda</taxon>
        <taxon>Siphonostomatoida</taxon>
        <taxon>Caligidae</taxon>
        <taxon>Lepeophtheirus</taxon>
    </lineage>
</organism>
<dbReference type="Pfam" id="PF16059">
    <property type="entry name" value="MGA_dom"/>
    <property type="match status" value="1"/>
</dbReference>
<feature type="domain" description="MGA conserved" evidence="1">
    <location>
        <begin position="99"/>
        <end position="138"/>
    </location>
</feature>